<accession>A0A1I7YL81</accession>
<evidence type="ECO:0000313" key="3">
    <source>
        <dbReference type="WBParaSite" id="L893_g17476.t1"/>
    </source>
</evidence>
<protein>
    <submittedName>
        <fullName evidence="3">Uncharacterized protein</fullName>
    </submittedName>
</protein>
<name>A0A1I7YL81_9BILA</name>
<proteinExistence type="predicted"/>
<feature type="region of interest" description="Disordered" evidence="1">
    <location>
        <begin position="17"/>
        <end position="60"/>
    </location>
</feature>
<dbReference type="Proteomes" id="UP000095287">
    <property type="component" value="Unplaced"/>
</dbReference>
<feature type="compositionally biased region" description="Polar residues" evidence="1">
    <location>
        <begin position="40"/>
        <end position="50"/>
    </location>
</feature>
<organism evidence="2 3">
    <name type="scientific">Steinernema glaseri</name>
    <dbReference type="NCBI Taxonomy" id="37863"/>
    <lineage>
        <taxon>Eukaryota</taxon>
        <taxon>Metazoa</taxon>
        <taxon>Ecdysozoa</taxon>
        <taxon>Nematoda</taxon>
        <taxon>Chromadorea</taxon>
        <taxon>Rhabditida</taxon>
        <taxon>Tylenchina</taxon>
        <taxon>Panagrolaimomorpha</taxon>
        <taxon>Strongyloidoidea</taxon>
        <taxon>Steinernematidae</taxon>
        <taxon>Steinernema</taxon>
    </lineage>
</organism>
<evidence type="ECO:0000256" key="1">
    <source>
        <dbReference type="SAM" id="MobiDB-lite"/>
    </source>
</evidence>
<dbReference type="WBParaSite" id="L893_g17476.t1">
    <property type="protein sequence ID" value="L893_g17476.t1"/>
    <property type="gene ID" value="L893_g17476"/>
</dbReference>
<dbReference type="AlphaFoldDB" id="A0A1I7YL81"/>
<keyword evidence="2" id="KW-1185">Reference proteome</keyword>
<sequence length="80" mass="9031">MNSDSDGYMLKEIEGVGGRASGRASREWSDQITGGERATIKTSMKSPNQFKDNEHQPKQTRVYQTVWKPSRRDIATVEEA</sequence>
<reference evidence="3" key="1">
    <citation type="submission" date="2016-11" db="UniProtKB">
        <authorList>
            <consortium name="WormBaseParasite"/>
        </authorList>
    </citation>
    <scope>IDENTIFICATION</scope>
</reference>
<evidence type="ECO:0000313" key="2">
    <source>
        <dbReference type="Proteomes" id="UP000095287"/>
    </source>
</evidence>